<name>A0A2K3CT22_CHLRE</name>
<dbReference type="KEGG" id="cre:CHLRE_16g654150v5"/>
<evidence type="ECO:0000313" key="3">
    <source>
        <dbReference type="Proteomes" id="UP000006906"/>
    </source>
</evidence>
<feature type="region of interest" description="Disordered" evidence="1">
    <location>
        <begin position="45"/>
        <end position="86"/>
    </location>
</feature>
<dbReference type="PaxDb" id="3055-EDO99496"/>
<dbReference type="Gramene" id="PNW71434">
    <property type="protein sequence ID" value="PNW71434"/>
    <property type="gene ID" value="CHLRE_16g654150v5"/>
</dbReference>
<proteinExistence type="predicted"/>
<protein>
    <recommendedName>
        <fullName evidence="4">Flagellar associated protein</fullName>
    </recommendedName>
</protein>
<dbReference type="ExpressionAtlas" id="A0A2K3CT22">
    <property type="expression patterns" value="baseline"/>
</dbReference>
<dbReference type="Proteomes" id="UP000006906">
    <property type="component" value="Chromosome 16"/>
</dbReference>
<accession>A0A2K3CT22</accession>
<feature type="compositionally biased region" description="Basic and acidic residues" evidence="1">
    <location>
        <begin position="130"/>
        <end position="140"/>
    </location>
</feature>
<feature type="region of interest" description="Disordered" evidence="1">
    <location>
        <begin position="437"/>
        <end position="480"/>
    </location>
</feature>
<feature type="region of interest" description="Disordered" evidence="1">
    <location>
        <begin position="406"/>
        <end position="425"/>
    </location>
</feature>
<dbReference type="AlphaFoldDB" id="A0A2K3CT22"/>
<dbReference type="InParanoid" id="A0A2K3CT22"/>
<gene>
    <name evidence="2" type="ORF">CHLRE_16g654150v5</name>
</gene>
<dbReference type="OMA" id="EFFKWMQ"/>
<evidence type="ECO:0000256" key="1">
    <source>
        <dbReference type="SAM" id="MobiDB-lite"/>
    </source>
</evidence>
<feature type="compositionally biased region" description="Low complexity" evidence="1">
    <location>
        <begin position="438"/>
        <end position="453"/>
    </location>
</feature>
<evidence type="ECO:0000313" key="2">
    <source>
        <dbReference type="EMBL" id="PNW71434.1"/>
    </source>
</evidence>
<organism evidence="2 3">
    <name type="scientific">Chlamydomonas reinhardtii</name>
    <name type="common">Chlamydomonas smithii</name>
    <dbReference type="NCBI Taxonomy" id="3055"/>
    <lineage>
        <taxon>Eukaryota</taxon>
        <taxon>Viridiplantae</taxon>
        <taxon>Chlorophyta</taxon>
        <taxon>core chlorophytes</taxon>
        <taxon>Chlorophyceae</taxon>
        <taxon>CS clade</taxon>
        <taxon>Chlamydomonadales</taxon>
        <taxon>Chlamydomonadaceae</taxon>
        <taxon>Chlamydomonas</taxon>
    </lineage>
</organism>
<dbReference type="EMBL" id="CM008977">
    <property type="protein sequence ID" value="PNW71434.1"/>
    <property type="molecule type" value="Genomic_DNA"/>
</dbReference>
<dbReference type="GeneID" id="5723767"/>
<keyword evidence="3" id="KW-1185">Reference proteome</keyword>
<sequence length="699" mass="74567">MPTELGATFRKDLFSKEVEGWLGRATPADRERFERVFESIRSVTEAKQSPDAHADFVNSTLDKMRRRGSSAAAGPSSKRPPLAPGGATVVAQGWSYTATRAALSRPETQSTLASLTDRVAEEQAAAAAAAERERSAEPRPHSAPNKNNSNDAVPATAAGGRDRELTSFDRAAARRRAISFGAPSTASGSADATAGSITDKNAVAAAVAAYQLQQQRAQQTATAAGAAGATGIVGVSPDVTTYGESYNLRSMYPEIYDQALRETKADAVPNYTLISEWGDSLKAGTSDAHKLYMRTTYNTTNDEVCKLETTTDKVREQEFFKWMQRQKTYYGDLLARAKGQDLESVLAGADDDQKREILNALRQLHAAVDPDQIKSHSQAVHCEMRGIQNLELEAKLKEYTKRKTMGGPHTELAMRKPGAKQRPATAELRPNTVELSFGASMPAGAGAEPSSGALRPSKPRPATAGAALGNRGTGGANVPAPRRAFATAGQEKKDTFLSKVPLQWSVGATGGPLQSAYTDTFGGRGAGRARPNSALLRTEPVKYREVTCPIGAVNPHTAMAPLRTAYPVPESFLGATISGGTGSIPFPQRRGDTVYRSEFAPRDAADVHATLAAQAALTEQAGKALQKSTLPMGPKNGINLVEPADWLSEMKDEYVPYADNYVKSNADTRVSMRVMFNGPTASAGKVATLVDSTGRLVKY</sequence>
<dbReference type="RefSeq" id="XP_042915503.1">
    <property type="nucleotide sequence ID" value="XM_043070861.1"/>
</dbReference>
<feature type="compositionally biased region" description="Low complexity" evidence="1">
    <location>
        <begin position="69"/>
        <end position="80"/>
    </location>
</feature>
<evidence type="ECO:0008006" key="4">
    <source>
        <dbReference type="Google" id="ProtNLM"/>
    </source>
</evidence>
<dbReference type="OrthoDB" id="541286at2759"/>
<feature type="region of interest" description="Disordered" evidence="1">
    <location>
        <begin position="121"/>
        <end position="163"/>
    </location>
</feature>
<reference evidence="2 3" key="1">
    <citation type="journal article" date="2007" name="Science">
        <title>The Chlamydomonas genome reveals the evolution of key animal and plant functions.</title>
        <authorList>
            <person name="Merchant S.S."/>
            <person name="Prochnik S.E."/>
            <person name="Vallon O."/>
            <person name="Harris E.H."/>
            <person name="Karpowicz S.J."/>
            <person name="Witman G.B."/>
            <person name="Terry A."/>
            <person name="Salamov A."/>
            <person name="Fritz-Laylin L.K."/>
            <person name="Marechal-Drouard L."/>
            <person name="Marshall W.F."/>
            <person name="Qu L.H."/>
            <person name="Nelson D.R."/>
            <person name="Sanderfoot A.A."/>
            <person name="Spalding M.H."/>
            <person name="Kapitonov V.V."/>
            <person name="Ren Q."/>
            <person name="Ferris P."/>
            <person name="Lindquist E."/>
            <person name="Shapiro H."/>
            <person name="Lucas S.M."/>
            <person name="Grimwood J."/>
            <person name="Schmutz J."/>
            <person name="Cardol P."/>
            <person name="Cerutti H."/>
            <person name="Chanfreau G."/>
            <person name="Chen C.L."/>
            <person name="Cognat V."/>
            <person name="Croft M.T."/>
            <person name="Dent R."/>
            <person name="Dutcher S."/>
            <person name="Fernandez E."/>
            <person name="Fukuzawa H."/>
            <person name="Gonzalez-Ballester D."/>
            <person name="Gonzalez-Halphen D."/>
            <person name="Hallmann A."/>
            <person name="Hanikenne M."/>
            <person name="Hippler M."/>
            <person name="Inwood W."/>
            <person name="Jabbari K."/>
            <person name="Kalanon M."/>
            <person name="Kuras R."/>
            <person name="Lefebvre P.A."/>
            <person name="Lemaire S.D."/>
            <person name="Lobanov A.V."/>
            <person name="Lohr M."/>
            <person name="Manuell A."/>
            <person name="Meier I."/>
            <person name="Mets L."/>
            <person name="Mittag M."/>
            <person name="Mittelmeier T."/>
            <person name="Moroney J.V."/>
            <person name="Moseley J."/>
            <person name="Napoli C."/>
            <person name="Nedelcu A.M."/>
            <person name="Niyogi K."/>
            <person name="Novoselov S.V."/>
            <person name="Paulsen I.T."/>
            <person name="Pazour G."/>
            <person name="Purton S."/>
            <person name="Ral J.P."/>
            <person name="Riano-Pachon D.M."/>
            <person name="Riekhof W."/>
            <person name="Rymarquis L."/>
            <person name="Schroda M."/>
            <person name="Stern D."/>
            <person name="Umen J."/>
            <person name="Willows R."/>
            <person name="Wilson N."/>
            <person name="Zimmer S.L."/>
            <person name="Allmer J."/>
            <person name="Balk J."/>
            <person name="Bisova K."/>
            <person name="Chen C.J."/>
            <person name="Elias M."/>
            <person name="Gendler K."/>
            <person name="Hauser C."/>
            <person name="Lamb M.R."/>
            <person name="Ledford H."/>
            <person name="Long J.C."/>
            <person name="Minagawa J."/>
            <person name="Page M.D."/>
            <person name="Pan J."/>
            <person name="Pootakham W."/>
            <person name="Roje S."/>
            <person name="Rose A."/>
            <person name="Stahlberg E."/>
            <person name="Terauchi A.M."/>
            <person name="Yang P."/>
            <person name="Ball S."/>
            <person name="Bowler C."/>
            <person name="Dieckmann C.L."/>
            <person name="Gladyshev V.N."/>
            <person name="Green P."/>
            <person name="Jorgensen R."/>
            <person name="Mayfield S."/>
            <person name="Mueller-Roeber B."/>
            <person name="Rajamani S."/>
            <person name="Sayre R.T."/>
            <person name="Brokstein P."/>
            <person name="Dubchak I."/>
            <person name="Goodstein D."/>
            <person name="Hornick L."/>
            <person name="Huang Y.W."/>
            <person name="Jhaveri J."/>
            <person name="Luo Y."/>
            <person name="Martinez D."/>
            <person name="Ngau W.C."/>
            <person name="Otillar B."/>
            <person name="Poliakov A."/>
            <person name="Porter A."/>
            <person name="Szajkowski L."/>
            <person name="Werner G."/>
            <person name="Zhou K."/>
            <person name="Grigoriev I.V."/>
            <person name="Rokhsar D.S."/>
            <person name="Grossman A.R."/>
        </authorList>
    </citation>
    <scope>NUCLEOTIDE SEQUENCE [LARGE SCALE GENOMIC DNA]</scope>
    <source>
        <strain evidence="3">CC-503</strain>
    </source>
</reference>